<dbReference type="SUPFAM" id="SSF57802">
    <property type="entry name" value="Rubredoxin-like"/>
    <property type="match status" value="1"/>
</dbReference>
<feature type="binding site" evidence="3">
    <location>
        <position position="133"/>
    </location>
    <ligand>
        <name>Zn(2+)</name>
        <dbReference type="ChEBI" id="CHEBI:29105"/>
    </ligand>
</feature>
<protein>
    <submittedName>
        <fullName evidence="4">COX5B-domain-containing protein</fullName>
    </submittedName>
</protein>
<dbReference type="GO" id="GO:0046872">
    <property type="term" value="F:metal ion binding"/>
    <property type="evidence" value="ECO:0007669"/>
    <property type="project" value="UniProtKB-KW"/>
</dbReference>
<dbReference type="PROSITE" id="PS00848">
    <property type="entry name" value="COX5B_1"/>
    <property type="match status" value="1"/>
</dbReference>
<evidence type="ECO:0000313" key="4">
    <source>
        <dbReference type="EMBL" id="KZV89014.1"/>
    </source>
</evidence>
<proteinExistence type="predicted"/>
<dbReference type="FunCoup" id="A0A165FHQ3">
    <property type="interactions" value="231"/>
</dbReference>
<dbReference type="Pfam" id="PF01215">
    <property type="entry name" value="COX5B"/>
    <property type="match status" value="1"/>
</dbReference>
<keyword evidence="2 3" id="KW-0862">Zinc</keyword>
<dbReference type="InterPro" id="IPR036972">
    <property type="entry name" value="Cyt_c_oxidase_su5b_sf"/>
</dbReference>
<dbReference type="GO" id="GO:0005740">
    <property type="term" value="C:mitochondrial envelope"/>
    <property type="evidence" value="ECO:0007669"/>
    <property type="project" value="InterPro"/>
</dbReference>
<evidence type="ECO:0000256" key="1">
    <source>
        <dbReference type="ARBA" id="ARBA00022723"/>
    </source>
</evidence>
<accession>A0A165FHQ3</accession>
<evidence type="ECO:0000313" key="5">
    <source>
        <dbReference type="Proteomes" id="UP000077266"/>
    </source>
</evidence>
<dbReference type="PANTHER" id="PTHR10122">
    <property type="entry name" value="CYTOCHROME C OXIDASE SUBUNIT 5B, MITOCHONDRIAL"/>
    <property type="match status" value="1"/>
</dbReference>
<dbReference type="InterPro" id="IPR002124">
    <property type="entry name" value="Cyt_c_oxidase_su5b"/>
</dbReference>
<keyword evidence="5" id="KW-1185">Reference proteome</keyword>
<dbReference type="PANTHER" id="PTHR10122:SF0">
    <property type="entry name" value="CYTOCHROME C OXIDASE SUBUNIT 5B, ISOFORM A-RELATED"/>
    <property type="match status" value="1"/>
</dbReference>
<sequence>MLRTFTRAAPLRAALRATRTASRSLSVTARVRSDDHGPAAPVIIGKGAAAGAVPTSSDQATGLERLQLVSEMESGEDFFDMDPLYINRLGTLKDPIMVKTYGYRERIVGCTGFPVESHEILWLNCNDKRTHRCPECGCAFKLDVGVPREEHHH</sequence>
<dbReference type="GO" id="GO:0006123">
    <property type="term" value="P:mitochondrial electron transport, cytochrome c to oxygen"/>
    <property type="evidence" value="ECO:0007669"/>
    <property type="project" value="InterPro"/>
</dbReference>
<feature type="binding site" evidence="3">
    <location>
        <position position="110"/>
    </location>
    <ligand>
        <name>Zn(2+)</name>
        <dbReference type="ChEBI" id="CHEBI:29105"/>
    </ligand>
</feature>
<feature type="binding site" evidence="3">
    <location>
        <position position="136"/>
    </location>
    <ligand>
        <name>Zn(2+)</name>
        <dbReference type="ChEBI" id="CHEBI:29105"/>
    </ligand>
</feature>
<dbReference type="CDD" id="cd00924">
    <property type="entry name" value="Cyt_c_Oxidase_Vb"/>
    <property type="match status" value="1"/>
</dbReference>
<dbReference type="OrthoDB" id="10249250at2759"/>
<reference evidence="4 5" key="1">
    <citation type="journal article" date="2016" name="Mol. Biol. Evol.">
        <title>Comparative Genomics of Early-Diverging Mushroom-Forming Fungi Provides Insights into the Origins of Lignocellulose Decay Capabilities.</title>
        <authorList>
            <person name="Nagy L.G."/>
            <person name="Riley R."/>
            <person name="Tritt A."/>
            <person name="Adam C."/>
            <person name="Daum C."/>
            <person name="Floudas D."/>
            <person name="Sun H."/>
            <person name="Yadav J.S."/>
            <person name="Pangilinan J."/>
            <person name="Larsson K.H."/>
            <person name="Matsuura K."/>
            <person name="Barry K."/>
            <person name="Labutti K."/>
            <person name="Kuo R."/>
            <person name="Ohm R.A."/>
            <person name="Bhattacharya S.S."/>
            <person name="Shirouzu T."/>
            <person name="Yoshinaga Y."/>
            <person name="Martin F.M."/>
            <person name="Grigoriev I.V."/>
            <person name="Hibbett D.S."/>
        </authorList>
    </citation>
    <scope>NUCLEOTIDE SEQUENCE [LARGE SCALE GENOMIC DNA]</scope>
    <source>
        <strain evidence="4 5">HHB12029</strain>
    </source>
</reference>
<dbReference type="InParanoid" id="A0A165FHQ3"/>
<gene>
    <name evidence="4" type="ORF">EXIGLDRAFT_722056</name>
</gene>
<dbReference type="Proteomes" id="UP000077266">
    <property type="component" value="Unassembled WGS sequence"/>
</dbReference>
<dbReference type="GO" id="GO:0045277">
    <property type="term" value="C:respiratory chain complex IV"/>
    <property type="evidence" value="ECO:0007669"/>
    <property type="project" value="InterPro"/>
</dbReference>
<dbReference type="STRING" id="1314781.A0A165FHQ3"/>
<feature type="binding site" evidence="3">
    <location>
        <position position="118"/>
    </location>
    <ligand>
        <name>Zn(2+)</name>
        <dbReference type="ChEBI" id="CHEBI:29105"/>
    </ligand>
</feature>
<evidence type="ECO:0000256" key="2">
    <source>
        <dbReference type="ARBA" id="ARBA00022833"/>
    </source>
</evidence>
<dbReference type="Gene3D" id="2.60.11.10">
    <property type="entry name" value="Cytochrome c oxidase, subunit Vb"/>
    <property type="match status" value="1"/>
</dbReference>
<dbReference type="PROSITE" id="PS51359">
    <property type="entry name" value="COX5B_2"/>
    <property type="match status" value="1"/>
</dbReference>
<dbReference type="AlphaFoldDB" id="A0A165FHQ3"/>
<name>A0A165FHQ3_EXIGL</name>
<keyword evidence="1 3" id="KW-0479">Metal-binding</keyword>
<dbReference type="EMBL" id="KV426084">
    <property type="protein sequence ID" value="KZV89014.1"/>
    <property type="molecule type" value="Genomic_DNA"/>
</dbReference>
<organism evidence="4 5">
    <name type="scientific">Exidia glandulosa HHB12029</name>
    <dbReference type="NCBI Taxonomy" id="1314781"/>
    <lineage>
        <taxon>Eukaryota</taxon>
        <taxon>Fungi</taxon>
        <taxon>Dikarya</taxon>
        <taxon>Basidiomycota</taxon>
        <taxon>Agaricomycotina</taxon>
        <taxon>Agaricomycetes</taxon>
        <taxon>Auriculariales</taxon>
        <taxon>Exidiaceae</taxon>
        <taxon>Exidia</taxon>
    </lineage>
</organism>
<evidence type="ECO:0000256" key="3">
    <source>
        <dbReference type="PIRSR" id="PIRSR602124-2"/>
    </source>
</evidence>